<organism evidence="1 2">
    <name type="scientific">Nitrosospira multiformis</name>
    <dbReference type="NCBI Taxonomy" id="1231"/>
    <lineage>
        <taxon>Bacteria</taxon>
        <taxon>Pseudomonadati</taxon>
        <taxon>Pseudomonadota</taxon>
        <taxon>Betaproteobacteria</taxon>
        <taxon>Nitrosomonadales</taxon>
        <taxon>Nitrosomonadaceae</taxon>
        <taxon>Nitrosospira</taxon>
    </lineage>
</organism>
<name>A0ABY0TIR4_9PROT</name>
<sequence length="135" mass="15372">MEFSSPQRSLKWVYEPARRFLQSSSSGTYYLNRPEFVKMIFGLLSPVLRISQSQIPVAGKCVTTPRHQGDLRIGLVCLHVGRSNTDRPKYSTGTTYYRNTHSIRSVVQLTIISNPIATCTNPWFSSRAFLKDLSR</sequence>
<gene>
    <name evidence="1" type="ORF">SAMN05216402_2755</name>
</gene>
<protein>
    <submittedName>
        <fullName evidence="1">Uncharacterized protein</fullName>
    </submittedName>
</protein>
<dbReference type="Proteomes" id="UP000183471">
    <property type="component" value="Unassembled WGS sequence"/>
</dbReference>
<dbReference type="EMBL" id="FNKY01000001">
    <property type="protein sequence ID" value="SDQ90278.1"/>
    <property type="molecule type" value="Genomic_DNA"/>
</dbReference>
<evidence type="ECO:0000313" key="1">
    <source>
        <dbReference type="EMBL" id="SDQ90278.1"/>
    </source>
</evidence>
<evidence type="ECO:0000313" key="2">
    <source>
        <dbReference type="Proteomes" id="UP000183471"/>
    </source>
</evidence>
<reference evidence="1 2" key="1">
    <citation type="submission" date="2016-10" db="EMBL/GenBank/DDBJ databases">
        <authorList>
            <person name="Varghese N."/>
            <person name="Submissions S."/>
        </authorList>
    </citation>
    <scope>NUCLEOTIDE SEQUENCE [LARGE SCALE GENOMIC DNA]</scope>
    <source>
        <strain evidence="1 2">Nl1</strain>
    </source>
</reference>
<proteinExistence type="predicted"/>
<keyword evidence="2" id="KW-1185">Reference proteome</keyword>
<comment type="caution">
    <text evidence="1">The sequence shown here is derived from an EMBL/GenBank/DDBJ whole genome shotgun (WGS) entry which is preliminary data.</text>
</comment>
<accession>A0ABY0TIR4</accession>